<feature type="transmembrane region" description="Helical" evidence="1">
    <location>
        <begin position="144"/>
        <end position="163"/>
    </location>
</feature>
<feature type="transmembrane region" description="Helical" evidence="1">
    <location>
        <begin position="114"/>
        <end position="137"/>
    </location>
</feature>
<dbReference type="EMBL" id="JAZDUA010000364">
    <property type="protein sequence ID" value="KAK7793730.1"/>
    <property type="molecule type" value="Genomic_DNA"/>
</dbReference>
<keyword evidence="3" id="KW-1185">Reference proteome</keyword>
<keyword evidence="1" id="KW-0472">Membrane</keyword>
<keyword evidence="1" id="KW-0812">Transmembrane</keyword>
<keyword evidence="1" id="KW-1133">Transmembrane helix</keyword>
<protein>
    <submittedName>
        <fullName evidence="2">Uncharacterized protein</fullName>
    </submittedName>
</protein>
<reference evidence="2 3" key="1">
    <citation type="submission" date="2024-03" db="EMBL/GenBank/DDBJ databases">
        <title>The genome assembly and annotation of the cricket Gryllus longicercus Weissman &amp; Gray.</title>
        <authorList>
            <person name="Szrajer S."/>
            <person name="Gray D."/>
            <person name="Ylla G."/>
        </authorList>
    </citation>
    <scope>NUCLEOTIDE SEQUENCE [LARGE SCALE GENOMIC DNA]</scope>
    <source>
        <strain evidence="2">DAG 2021-001</strain>
        <tissue evidence="2">Whole body minus gut</tissue>
    </source>
</reference>
<proteinExistence type="predicted"/>
<feature type="transmembrane region" description="Helical" evidence="1">
    <location>
        <begin position="90"/>
        <end position="108"/>
    </location>
</feature>
<accession>A0AAN9VCI6</accession>
<sequence length="221" mass="24853">MLKTPKIQIMDWPRGKSFSQRQLNSQKMSEPRMSTAICHLLLAGSSAWTCRTLHNAGQIQWAYGTLGLYFAKSVVGILRYGNRYGYEIASLYNFVEMWSIAIGIPFIASDLYFLLHYSYSLSIFHAFLGFVLVAGIVIGTHYMILSYLSLILIGSLLSVVVVGFLNENYWAMAGALSYSVNLYGIKHHGTIGRVPSVDLYTVGLCFFNYFIYKALTDVSIF</sequence>
<dbReference type="Proteomes" id="UP001378592">
    <property type="component" value="Unassembled WGS sequence"/>
</dbReference>
<feature type="transmembrane region" description="Helical" evidence="1">
    <location>
        <begin position="197"/>
        <end position="215"/>
    </location>
</feature>
<organism evidence="2 3">
    <name type="scientific">Gryllus longicercus</name>
    <dbReference type="NCBI Taxonomy" id="2509291"/>
    <lineage>
        <taxon>Eukaryota</taxon>
        <taxon>Metazoa</taxon>
        <taxon>Ecdysozoa</taxon>
        <taxon>Arthropoda</taxon>
        <taxon>Hexapoda</taxon>
        <taxon>Insecta</taxon>
        <taxon>Pterygota</taxon>
        <taxon>Neoptera</taxon>
        <taxon>Polyneoptera</taxon>
        <taxon>Orthoptera</taxon>
        <taxon>Ensifera</taxon>
        <taxon>Gryllidea</taxon>
        <taxon>Grylloidea</taxon>
        <taxon>Gryllidae</taxon>
        <taxon>Gryllinae</taxon>
        <taxon>Gryllus</taxon>
    </lineage>
</organism>
<evidence type="ECO:0000313" key="3">
    <source>
        <dbReference type="Proteomes" id="UP001378592"/>
    </source>
</evidence>
<evidence type="ECO:0000256" key="1">
    <source>
        <dbReference type="SAM" id="Phobius"/>
    </source>
</evidence>
<gene>
    <name evidence="2" type="ORF">R5R35_007881</name>
</gene>
<dbReference type="AlphaFoldDB" id="A0AAN9VCI6"/>
<comment type="caution">
    <text evidence="2">The sequence shown here is derived from an EMBL/GenBank/DDBJ whole genome shotgun (WGS) entry which is preliminary data.</text>
</comment>
<name>A0AAN9VCI6_9ORTH</name>
<evidence type="ECO:0000313" key="2">
    <source>
        <dbReference type="EMBL" id="KAK7793730.1"/>
    </source>
</evidence>